<dbReference type="EC" id="4.2.99.18" evidence="12"/>
<dbReference type="Gene3D" id="1.10.340.30">
    <property type="entry name" value="Hypothetical protein, domain 2"/>
    <property type="match status" value="1"/>
</dbReference>
<dbReference type="InterPro" id="IPR011257">
    <property type="entry name" value="DNA_glycosylase"/>
</dbReference>
<evidence type="ECO:0000256" key="3">
    <source>
        <dbReference type="ARBA" id="ARBA00022723"/>
    </source>
</evidence>
<comment type="similarity">
    <text evidence="1 12">Belongs to the Nth/MutY family.</text>
</comment>
<comment type="catalytic activity">
    <reaction evidence="12">
        <text>2'-deoxyribonucleotide-(2'-deoxyribose 5'-phosphate)-2'-deoxyribonucleotide-DNA = a 3'-end 2'-deoxyribonucleotide-(2,3-dehydro-2,3-deoxyribose 5'-phosphate)-DNA + a 5'-end 5'-phospho-2'-deoxyribonucleoside-DNA + H(+)</text>
        <dbReference type="Rhea" id="RHEA:66592"/>
        <dbReference type="Rhea" id="RHEA-COMP:13180"/>
        <dbReference type="Rhea" id="RHEA-COMP:16897"/>
        <dbReference type="Rhea" id="RHEA-COMP:17067"/>
        <dbReference type="ChEBI" id="CHEBI:15378"/>
        <dbReference type="ChEBI" id="CHEBI:136412"/>
        <dbReference type="ChEBI" id="CHEBI:157695"/>
        <dbReference type="ChEBI" id="CHEBI:167181"/>
        <dbReference type="EC" id="4.2.99.18"/>
    </reaction>
</comment>
<feature type="binding site" evidence="12">
    <location>
        <position position="184"/>
    </location>
    <ligand>
        <name>[4Fe-4S] cluster</name>
        <dbReference type="ChEBI" id="CHEBI:49883"/>
    </ligand>
</feature>
<dbReference type="FunFam" id="1.10.1670.10:FF:000001">
    <property type="entry name" value="Endonuclease III"/>
    <property type="match status" value="1"/>
</dbReference>
<comment type="function">
    <text evidence="12">DNA repair enzyme that has both DNA N-glycosylase activity and AP-lyase activity. The DNA N-glycosylase activity releases various damaged pyrimidines from DNA by cleaving the N-glycosidic bond, leaving an AP (apurinic/apyrimidinic) site. The AP-lyase activity cleaves the phosphodiester bond 3' to the AP site by a beta-elimination, leaving a 3'-terminal unsaturated sugar and a product with a terminal 5'-phosphate.</text>
</comment>
<dbReference type="PIRSF" id="PIRSF001435">
    <property type="entry name" value="Nth"/>
    <property type="match status" value="1"/>
</dbReference>
<evidence type="ECO:0000256" key="1">
    <source>
        <dbReference type="ARBA" id="ARBA00008343"/>
    </source>
</evidence>
<keyword evidence="4 12" id="KW-0227">DNA damage</keyword>
<dbReference type="InterPro" id="IPR003265">
    <property type="entry name" value="HhH-GPD_domain"/>
</dbReference>
<dbReference type="PANTHER" id="PTHR10359:SF18">
    <property type="entry name" value="ENDONUCLEASE III"/>
    <property type="match status" value="1"/>
</dbReference>
<dbReference type="SUPFAM" id="SSF48150">
    <property type="entry name" value="DNA-glycosylase"/>
    <property type="match status" value="1"/>
</dbReference>
<dbReference type="FunFam" id="1.10.340.30:FF:000001">
    <property type="entry name" value="Endonuclease III"/>
    <property type="match status" value="1"/>
</dbReference>
<evidence type="ECO:0000256" key="6">
    <source>
        <dbReference type="ARBA" id="ARBA00023004"/>
    </source>
</evidence>
<sequence length="213" mass="24732">MLKDFTEYLDELIPNPACELNYHKDYELLMAVMLSAQTTDKRVNEVTAVLFQKYPTLEALKDADLSDLMKIIRPIGTFQKKSANVKEIARRLLEDQGGKVPQDRSYLETLPGVGRKTTNVVLGELFHEQCIAVDTHVERVSKRLKLAAEQDDVLTVEKKLTKKLKGYDLWKMHHQILLFGRYYCKSQNPQCEHCKMQAYCRYYKKNQKKKVAS</sequence>
<keyword evidence="9 12" id="KW-0234">DNA repair</keyword>
<protein>
    <recommendedName>
        <fullName evidence="12">Endonuclease III</fullName>
        <ecNumber evidence="12">4.2.99.18</ecNumber>
    </recommendedName>
    <alternativeName>
        <fullName evidence="12">DNA-(apurinic or apyrimidinic site) lyase</fullName>
    </alternativeName>
</protein>
<dbReference type="GO" id="GO:0006285">
    <property type="term" value="P:base-excision repair, AP site formation"/>
    <property type="evidence" value="ECO:0007669"/>
    <property type="project" value="TreeGrafter"/>
</dbReference>
<keyword evidence="8 12" id="KW-0238">DNA-binding</keyword>
<keyword evidence="2 12" id="KW-0004">4Fe-4S</keyword>
<reference evidence="14" key="1">
    <citation type="submission" date="2020-10" db="EMBL/GenBank/DDBJ databases">
        <authorList>
            <person name="Gilroy R."/>
        </authorList>
    </citation>
    <scope>NUCLEOTIDE SEQUENCE</scope>
    <source>
        <strain evidence="14">CHK197-8231</strain>
    </source>
</reference>
<accession>A0A9D1HTA7</accession>
<dbReference type="Pfam" id="PF00730">
    <property type="entry name" value="HhH-GPD"/>
    <property type="match status" value="1"/>
</dbReference>
<evidence type="ECO:0000256" key="10">
    <source>
        <dbReference type="ARBA" id="ARBA00023239"/>
    </source>
</evidence>
<dbReference type="AlphaFoldDB" id="A0A9D1HTA7"/>
<dbReference type="EMBL" id="DVML01000007">
    <property type="protein sequence ID" value="HIU22129.1"/>
    <property type="molecule type" value="Genomic_DNA"/>
</dbReference>
<gene>
    <name evidence="12 14" type="primary">nth</name>
    <name evidence="14" type="ORF">IAD49_00960</name>
</gene>
<keyword evidence="5 12" id="KW-0378">Hydrolase</keyword>
<keyword evidence="14" id="KW-0255">Endonuclease</keyword>
<keyword evidence="7 12" id="KW-0411">Iron-sulfur</keyword>
<evidence type="ECO:0000256" key="4">
    <source>
        <dbReference type="ARBA" id="ARBA00022763"/>
    </source>
</evidence>
<keyword evidence="11 12" id="KW-0326">Glycosidase</keyword>
<evidence type="ECO:0000313" key="15">
    <source>
        <dbReference type="Proteomes" id="UP000824087"/>
    </source>
</evidence>
<keyword evidence="10 12" id="KW-0456">Lyase</keyword>
<evidence type="ECO:0000256" key="5">
    <source>
        <dbReference type="ARBA" id="ARBA00022801"/>
    </source>
</evidence>
<name>A0A9D1HTA7_9BACT</name>
<dbReference type="InterPro" id="IPR023170">
    <property type="entry name" value="HhH_base_excis_C"/>
</dbReference>
<dbReference type="CDD" id="cd00056">
    <property type="entry name" value="ENDO3c"/>
    <property type="match status" value="1"/>
</dbReference>
<dbReference type="InterPro" id="IPR005759">
    <property type="entry name" value="Nth"/>
</dbReference>
<dbReference type="NCBIfam" id="TIGR01083">
    <property type="entry name" value="nth"/>
    <property type="match status" value="1"/>
</dbReference>
<feature type="binding site" evidence="12">
    <location>
        <position position="191"/>
    </location>
    <ligand>
        <name>[4Fe-4S] cluster</name>
        <dbReference type="ChEBI" id="CHEBI:49883"/>
    </ligand>
</feature>
<keyword evidence="14" id="KW-0540">Nuclease</keyword>
<dbReference type="GO" id="GO:0003677">
    <property type="term" value="F:DNA binding"/>
    <property type="evidence" value="ECO:0007669"/>
    <property type="project" value="UniProtKB-UniRule"/>
</dbReference>
<dbReference type="GO" id="GO:0140078">
    <property type="term" value="F:class I DNA-(apurinic or apyrimidinic site) endonuclease activity"/>
    <property type="evidence" value="ECO:0007669"/>
    <property type="project" value="UniProtKB-EC"/>
</dbReference>
<dbReference type="SMART" id="SM00478">
    <property type="entry name" value="ENDO3c"/>
    <property type="match status" value="1"/>
</dbReference>
<organism evidence="14 15">
    <name type="scientific">Candidatus Fimihabitans intestinipullorum</name>
    <dbReference type="NCBI Taxonomy" id="2840820"/>
    <lineage>
        <taxon>Bacteria</taxon>
        <taxon>Bacillati</taxon>
        <taxon>Mycoplasmatota</taxon>
        <taxon>Mycoplasmatota incertae sedis</taxon>
        <taxon>Candidatus Fimihabitans</taxon>
    </lineage>
</organism>
<dbReference type="Gene3D" id="1.10.1670.10">
    <property type="entry name" value="Helix-hairpin-Helix base-excision DNA repair enzymes (C-terminal)"/>
    <property type="match status" value="1"/>
</dbReference>
<feature type="binding site" evidence="12">
    <location>
        <position position="200"/>
    </location>
    <ligand>
        <name>[4Fe-4S] cluster</name>
        <dbReference type="ChEBI" id="CHEBI:49883"/>
    </ligand>
</feature>
<evidence type="ECO:0000259" key="13">
    <source>
        <dbReference type="SMART" id="SM00478"/>
    </source>
</evidence>
<feature type="binding site" evidence="12">
    <location>
        <position position="194"/>
    </location>
    <ligand>
        <name>[4Fe-4S] cluster</name>
        <dbReference type="ChEBI" id="CHEBI:49883"/>
    </ligand>
</feature>
<evidence type="ECO:0000313" key="14">
    <source>
        <dbReference type="EMBL" id="HIU22129.1"/>
    </source>
</evidence>
<dbReference type="GO" id="GO:0051539">
    <property type="term" value="F:4 iron, 4 sulfur cluster binding"/>
    <property type="evidence" value="ECO:0007669"/>
    <property type="project" value="UniProtKB-UniRule"/>
</dbReference>
<comment type="caution">
    <text evidence="14">The sequence shown here is derived from an EMBL/GenBank/DDBJ whole genome shotgun (WGS) entry which is preliminary data.</text>
</comment>
<dbReference type="PANTHER" id="PTHR10359">
    <property type="entry name" value="A/G-SPECIFIC ADENINE GLYCOSYLASE/ENDONUCLEASE III"/>
    <property type="match status" value="1"/>
</dbReference>
<dbReference type="GO" id="GO:0019104">
    <property type="term" value="F:DNA N-glycosylase activity"/>
    <property type="evidence" value="ECO:0007669"/>
    <property type="project" value="UniProtKB-UniRule"/>
</dbReference>
<keyword evidence="3 12" id="KW-0479">Metal-binding</keyword>
<dbReference type="Proteomes" id="UP000824087">
    <property type="component" value="Unassembled WGS sequence"/>
</dbReference>
<keyword evidence="6 12" id="KW-0408">Iron</keyword>
<proteinExistence type="inferred from homology"/>
<evidence type="ECO:0000256" key="9">
    <source>
        <dbReference type="ARBA" id="ARBA00023204"/>
    </source>
</evidence>
<comment type="cofactor">
    <cofactor evidence="12">
        <name>[4Fe-4S] cluster</name>
        <dbReference type="ChEBI" id="CHEBI:49883"/>
    </cofactor>
    <text evidence="12">Binds 1 [4Fe-4S] cluster.</text>
</comment>
<dbReference type="GO" id="GO:0046872">
    <property type="term" value="F:metal ion binding"/>
    <property type="evidence" value="ECO:0007669"/>
    <property type="project" value="UniProtKB-KW"/>
</dbReference>
<feature type="domain" description="HhH-GPD" evidence="13">
    <location>
        <begin position="34"/>
        <end position="182"/>
    </location>
</feature>
<evidence type="ECO:0000256" key="12">
    <source>
        <dbReference type="HAMAP-Rule" id="MF_00942"/>
    </source>
</evidence>
<reference evidence="14" key="2">
    <citation type="journal article" date="2021" name="PeerJ">
        <title>Extensive microbial diversity within the chicken gut microbiome revealed by metagenomics and culture.</title>
        <authorList>
            <person name="Gilroy R."/>
            <person name="Ravi A."/>
            <person name="Getino M."/>
            <person name="Pursley I."/>
            <person name="Horton D.L."/>
            <person name="Alikhan N.F."/>
            <person name="Baker D."/>
            <person name="Gharbi K."/>
            <person name="Hall N."/>
            <person name="Watson M."/>
            <person name="Adriaenssens E.M."/>
            <person name="Foster-Nyarko E."/>
            <person name="Jarju S."/>
            <person name="Secka A."/>
            <person name="Antonio M."/>
            <person name="Oren A."/>
            <person name="Chaudhuri R.R."/>
            <person name="La Ragione R."/>
            <person name="Hildebrand F."/>
            <person name="Pallen M.J."/>
        </authorList>
    </citation>
    <scope>NUCLEOTIDE SEQUENCE</scope>
    <source>
        <strain evidence="14">CHK197-8231</strain>
    </source>
</reference>
<evidence type="ECO:0000256" key="8">
    <source>
        <dbReference type="ARBA" id="ARBA00023125"/>
    </source>
</evidence>
<evidence type="ECO:0000256" key="11">
    <source>
        <dbReference type="ARBA" id="ARBA00023295"/>
    </source>
</evidence>
<dbReference type="HAMAP" id="MF_00942">
    <property type="entry name" value="Nth"/>
    <property type="match status" value="1"/>
</dbReference>
<evidence type="ECO:0000256" key="7">
    <source>
        <dbReference type="ARBA" id="ARBA00023014"/>
    </source>
</evidence>
<evidence type="ECO:0000256" key="2">
    <source>
        <dbReference type="ARBA" id="ARBA00022485"/>
    </source>
</evidence>